<evidence type="ECO:0000313" key="1">
    <source>
        <dbReference type="EMBL" id="SUB61033.1"/>
    </source>
</evidence>
<dbReference type="EMBL" id="UGTB01000004">
    <property type="protein sequence ID" value="SUB61033.1"/>
    <property type="molecule type" value="Genomic_DNA"/>
</dbReference>
<dbReference type="RefSeq" id="WP_002845627.1">
    <property type="nucleotide sequence ID" value="NZ_FOVA01000002.1"/>
</dbReference>
<sequence length="303" mass="33883">MANQIEKVAVVQKKLDELIVAEMTTAWMEVNQSQLQYFGGDEVKIPMLTVDGMGNYKNGYATGSATLKFQTKKMTQDRGRSFDIDVRDVDETAGIATIFQIMNEFQRTQVIPEIDAYRISYLANNAIEAEMVKDQYVPKKETVIDEVKDAIKAIRKIGYNGELMIHANYDTITEIEKARAVVANTATITLHGVETRVQQIDGVPIIPTSDNIMVSKIKLNDGTTGGQEKGGFEKDGSGKTVNFLVVGKNVPIAVTKLDVIRVFDPMTNQTANGWKADYRRFHDIWVTDNKKKCMFVNIKEAKA</sequence>
<proteinExistence type="predicted"/>
<name>A0A379CFB3_9FIRM</name>
<reference evidence="1 2" key="1">
    <citation type="submission" date="2018-06" db="EMBL/GenBank/DDBJ databases">
        <authorList>
            <consortium name="Pathogen Informatics"/>
            <person name="Doyle S."/>
        </authorList>
    </citation>
    <scope>NUCLEOTIDE SEQUENCE [LARGE SCALE GENOMIC DNA]</scope>
    <source>
        <strain evidence="1 2">NCTC11460</strain>
    </source>
</reference>
<dbReference type="AlphaFoldDB" id="A0A379CFB3"/>
<organism evidence="1 2">
    <name type="scientific">Peptostreptococcus anaerobius</name>
    <dbReference type="NCBI Taxonomy" id="1261"/>
    <lineage>
        <taxon>Bacteria</taxon>
        <taxon>Bacillati</taxon>
        <taxon>Bacillota</taxon>
        <taxon>Clostridia</taxon>
        <taxon>Peptostreptococcales</taxon>
        <taxon>Peptostreptococcaceae</taxon>
        <taxon>Peptostreptococcus</taxon>
    </lineage>
</organism>
<accession>A0A379CFB3</accession>
<gene>
    <name evidence="1" type="ORF">NCTC11460_00950</name>
</gene>
<evidence type="ECO:0000313" key="2">
    <source>
        <dbReference type="Proteomes" id="UP000255101"/>
    </source>
</evidence>
<dbReference type="Proteomes" id="UP000255101">
    <property type="component" value="Unassembled WGS sequence"/>
</dbReference>
<protein>
    <submittedName>
        <fullName evidence="1">Uncharacterized protein</fullName>
    </submittedName>
</protein>